<evidence type="ECO:0000313" key="4">
    <source>
        <dbReference type="Proteomes" id="UP000759443"/>
    </source>
</evidence>
<keyword evidence="2" id="KW-0472">Membrane</keyword>
<feature type="region of interest" description="Disordered" evidence="1">
    <location>
        <begin position="1"/>
        <end position="29"/>
    </location>
</feature>
<organism evidence="3 4">
    <name type="scientific">Rhizobium halophytocola</name>
    <dbReference type="NCBI Taxonomy" id="735519"/>
    <lineage>
        <taxon>Bacteria</taxon>
        <taxon>Pseudomonadati</taxon>
        <taxon>Pseudomonadota</taxon>
        <taxon>Alphaproteobacteria</taxon>
        <taxon>Hyphomicrobiales</taxon>
        <taxon>Rhizobiaceae</taxon>
        <taxon>Rhizobium/Agrobacterium group</taxon>
        <taxon>Rhizobium</taxon>
    </lineage>
</organism>
<reference evidence="3 4" key="1">
    <citation type="submission" date="2021-03" db="EMBL/GenBank/DDBJ databases">
        <title>Genomic Encyclopedia of Type Strains, Phase IV (KMG-IV): sequencing the most valuable type-strain genomes for metagenomic binning, comparative biology and taxonomic classification.</title>
        <authorList>
            <person name="Goeker M."/>
        </authorList>
    </citation>
    <scope>NUCLEOTIDE SEQUENCE [LARGE SCALE GENOMIC DNA]</scope>
    <source>
        <strain evidence="3 4">DSM 21600</strain>
    </source>
</reference>
<proteinExistence type="predicted"/>
<feature type="transmembrane region" description="Helical" evidence="2">
    <location>
        <begin position="128"/>
        <end position="148"/>
    </location>
</feature>
<name>A0ABS4DVG0_9HYPH</name>
<dbReference type="RefSeq" id="WP_245223879.1">
    <property type="nucleotide sequence ID" value="NZ_JAGGJU010000002.1"/>
</dbReference>
<sequence>MHPADTSPAFNERPAPLKPVGASGSSGRQTAPRFPFFTFRSSAPRPPLDPLTQATVTVCWVVAANKPLYPLYVWWLVGSGTVASLATMLTMPLFAAIALLARRFPFAARLALPLIGTLDTLFETKLFGAASGTALFLAACAMLAALGFRWTEKWWQRASAILIFLAYLAVRGGLGTPLHVWNADELASLFEINAFAVACLMAFIALRYAGVKR</sequence>
<dbReference type="Proteomes" id="UP000759443">
    <property type="component" value="Unassembled WGS sequence"/>
</dbReference>
<feature type="transmembrane region" description="Helical" evidence="2">
    <location>
        <begin position="72"/>
        <end position="99"/>
    </location>
</feature>
<dbReference type="EMBL" id="JAGGJU010000002">
    <property type="protein sequence ID" value="MBP1849669.1"/>
    <property type="molecule type" value="Genomic_DNA"/>
</dbReference>
<keyword evidence="4" id="KW-1185">Reference proteome</keyword>
<feature type="transmembrane region" description="Helical" evidence="2">
    <location>
        <begin position="192"/>
        <end position="210"/>
    </location>
</feature>
<gene>
    <name evidence="3" type="ORF">J2Z17_001090</name>
</gene>
<comment type="caution">
    <text evidence="3">The sequence shown here is derived from an EMBL/GenBank/DDBJ whole genome shotgun (WGS) entry which is preliminary data.</text>
</comment>
<feature type="transmembrane region" description="Helical" evidence="2">
    <location>
        <begin position="160"/>
        <end position="180"/>
    </location>
</feature>
<keyword evidence="2" id="KW-1133">Transmembrane helix</keyword>
<accession>A0ABS4DVG0</accession>
<keyword evidence="2" id="KW-0812">Transmembrane</keyword>
<evidence type="ECO:0000313" key="3">
    <source>
        <dbReference type="EMBL" id="MBP1849669.1"/>
    </source>
</evidence>
<protein>
    <submittedName>
        <fullName evidence="3">Uncharacterized protein</fullName>
    </submittedName>
</protein>
<evidence type="ECO:0000256" key="1">
    <source>
        <dbReference type="SAM" id="MobiDB-lite"/>
    </source>
</evidence>
<evidence type="ECO:0000256" key="2">
    <source>
        <dbReference type="SAM" id="Phobius"/>
    </source>
</evidence>